<feature type="transmembrane region" description="Helical" evidence="1">
    <location>
        <begin position="366"/>
        <end position="384"/>
    </location>
</feature>
<evidence type="ECO:0000313" key="3">
    <source>
        <dbReference type="EMBL" id="EJL72404.1"/>
    </source>
</evidence>
<comment type="caution">
    <text evidence="3">The sequence shown here is derived from an EMBL/GenBank/DDBJ whole genome shotgun (WGS) entry which is preliminary data.</text>
</comment>
<feature type="transmembrane region" description="Helical" evidence="1">
    <location>
        <begin position="223"/>
        <end position="248"/>
    </location>
</feature>
<keyword evidence="1" id="KW-0472">Membrane</keyword>
<dbReference type="AlphaFoldDB" id="J3CIQ2"/>
<dbReference type="PATRIC" id="fig|1144316.3.peg.1902"/>
<feature type="transmembrane region" description="Helical" evidence="1">
    <location>
        <begin position="414"/>
        <end position="434"/>
    </location>
</feature>
<dbReference type="Proteomes" id="UP000007509">
    <property type="component" value="Unassembled WGS sequence"/>
</dbReference>
<keyword evidence="4" id="KW-1185">Reference proteome</keyword>
<dbReference type="InterPro" id="IPR058065">
    <property type="entry name" value="LIC_10190-like"/>
</dbReference>
<evidence type="ECO:0000256" key="1">
    <source>
        <dbReference type="SAM" id="Phobius"/>
    </source>
</evidence>
<name>J3CIQ2_9FLAO</name>
<organism evidence="3 4">
    <name type="scientific">Chryseobacterium populi</name>
    <dbReference type="NCBI Taxonomy" id="1144316"/>
    <lineage>
        <taxon>Bacteria</taxon>
        <taxon>Pseudomonadati</taxon>
        <taxon>Bacteroidota</taxon>
        <taxon>Flavobacteriia</taxon>
        <taxon>Flavobacteriales</taxon>
        <taxon>Weeksellaceae</taxon>
        <taxon>Chryseobacterium group</taxon>
        <taxon>Chryseobacterium</taxon>
    </lineage>
</organism>
<gene>
    <name evidence="3" type="ORF">PMI13_01896</name>
</gene>
<dbReference type="Pfam" id="PF26626">
    <property type="entry name" value="DUF8201"/>
    <property type="match status" value="1"/>
</dbReference>
<dbReference type="NCBIfam" id="NF047510">
    <property type="entry name" value="LIC_10190_fam"/>
    <property type="match status" value="1"/>
</dbReference>
<sequence length="558" mass="64366">MLISLLSTLLIIPVLMGLGKIVEHFFGSLFPGIAGKALSGILGLGIIWTLLAFFIPLNIYVEIVPILSGLFYFFKEKLYHEFYKFSTKDNFLIVIISLIILFCGSYYPYILDHYGYYVSTIKWLTEYGLVKGISNLDLTLGQMSAWHIIQAGFSNFSDPFLRINAVLLIVYTLYIVEKKSWIHLCFLPVMFLFLQSPSPDLPVIVFSLIILNEILSGNKKASLLLGFSVFVFTIKPTMIWLPILSFLYSVFMIKSNFRSLTLGTVILFLFFIKNLWTFGYPVFPIPIGDFGLSWKPNPEILKTSSHFAIQKTYDLQYTYEEIQSFSRLDYIKNWLSLDGIKSKINILFIISLSGFIIFSFIKKNKIISLICISLIIKSILILLFSAQYRFFIDVFFIILFILLFNSFDKKKAITAFSVASLLIISFLSFPEFIVKHLPSYKMASYMGLFEKKQLIKPAVYENVAFDSFELGNLKFNVSRNYPYNFSTPLPAITPNYIIEDANADIFPQLIDPQNIGKGLIWKKMTKHREKHIENIINTIIDHDKQNKMQRLDYLKKKP</sequence>
<dbReference type="EMBL" id="AKJY01000032">
    <property type="protein sequence ID" value="EJL72404.1"/>
    <property type="molecule type" value="Genomic_DNA"/>
</dbReference>
<feature type="transmembrane region" description="Helical" evidence="1">
    <location>
        <begin position="344"/>
        <end position="361"/>
    </location>
</feature>
<reference evidence="3 4" key="1">
    <citation type="journal article" date="2012" name="J. Bacteriol.">
        <title>Twenty-one genome sequences from Pseudomonas species and 19 genome sequences from diverse bacteria isolated from the rhizosphere and endosphere of Populus deltoides.</title>
        <authorList>
            <person name="Brown S.D."/>
            <person name="Utturkar S.M."/>
            <person name="Klingeman D.M."/>
            <person name="Johnson C.M."/>
            <person name="Martin S.L."/>
            <person name="Land M.L."/>
            <person name="Lu T.Y."/>
            <person name="Schadt C.W."/>
            <person name="Doktycz M.J."/>
            <person name="Pelletier D.A."/>
        </authorList>
    </citation>
    <scope>NUCLEOTIDE SEQUENCE [LARGE SCALE GENOMIC DNA]</scope>
    <source>
        <strain evidence="3 4">CF314</strain>
    </source>
</reference>
<feature type="transmembrane region" description="Helical" evidence="1">
    <location>
        <begin position="390"/>
        <end position="407"/>
    </location>
</feature>
<feature type="transmembrane region" description="Helical" evidence="1">
    <location>
        <begin position="41"/>
        <end position="74"/>
    </location>
</feature>
<feature type="transmembrane region" description="Helical" evidence="1">
    <location>
        <begin position="160"/>
        <end position="177"/>
    </location>
</feature>
<feature type="domain" description="DUF8201" evidence="2">
    <location>
        <begin position="1"/>
        <end position="396"/>
    </location>
</feature>
<proteinExistence type="predicted"/>
<evidence type="ECO:0000313" key="4">
    <source>
        <dbReference type="Proteomes" id="UP000007509"/>
    </source>
</evidence>
<accession>J3CIQ2</accession>
<feature type="transmembrane region" description="Helical" evidence="1">
    <location>
        <begin position="90"/>
        <end position="109"/>
    </location>
</feature>
<dbReference type="InterPro" id="IPR058514">
    <property type="entry name" value="DUF8201"/>
</dbReference>
<feature type="transmembrane region" description="Helical" evidence="1">
    <location>
        <begin position="260"/>
        <end position="283"/>
    </location>
</feature>
<evidence type="ECO:0000259" key="2">
    <source>
        <dbReference type="Pfam" id="PF26626"/>
    </source>
</evidence>
<dbReference type="RefSeq" id="WP_007842981.1">
    <property type="nucleotide sequence ID" value="NZ_AKJY01000032.1"/>
</dbReference>
<keyword evidence="1" id="KW-1133">Transmembrane helix</keyword>
<protein>
    <recommendedName>
        <fullName evidence="2">DUF8201 domain-containing protein</fullName>
    </recommendedName>
</protein>
<keyword evidence="1" id="KW-0812">Transmembrane</keyword>
<feature type="transmembrane region" description="Helical" evidence="1">
    <location>
        <begin position="189"/>
        <end position="211"/>
    </location>
</feature>